<dbReference type="PANTHER" id="PTHR34614">
    <property type="match status" value="1"/>
</dbReference>
<dbReference type="PANTHER" id="PTHR34614:SF2">
    <property type="entry name" value="TRANSPOSASE IS4-LIKE DOMAIN-CONTAINING PROTEIN"/>
    <property type="match status" value="1"/>
</dbReference>
<dbReference type="EMBL" id="LKCM01000379">
    <property type="protein sequence ID" value="KPQ41310.1"/>
    <property type="molecule type" value="Genomic_DNA"/>
</dbReference>
<gene>
    <name evidence="2" type="ORF">MPEBLZ_04141</name>
</gene>
<evidence type="ECO:0000313" key="2">
    <source>
        <dbReference type="EMBL" id="KPQ41310.1"/>
    </source>
</evidence>
<accession>A0A0P7ZA66</accession>
<sequence>MATLPDWVKKHQEKGTQAVRIKENYYLYKIKSVWDPKKGRARKVTEKYLGKITPDGIVKPKQERIIEGLNNITVKEFGASNIINSIATNIIELLKENYPAVWKEIFVFSTMRLFHSSPLKNVSHYYNSSHLSDVFPDARVSPKSLSELLFSVGKERGKMVEFMKNFVEGSEFLVIDLTHIFSLSENIISATNGHNSEEDYTPQINLVLLYSLDKLQPSFFRLVPGSIRDVSVIPISLKEAGVKKAVIIGDKGFFSDNNVKFLDTEELDLDYILPLKRNSSLIDYSPIQSGDKKSFDGHFLFEKRVIWYYEKEQNNRRIIVFLDEKLKAEEEKDFITHIDNGKKPMDDYFDRQFKMGTIAVVAKTSFNADEIFENLKARVEIESLFDTFKNLLHADRSYMRDEVHLQGWMFVNFVSLLLYYKIYELLINKDLLANCSPRDVILHLSRIYKLKIEGKWILSEIPKKSRKILEKLDFAVHIT</sequence>
<comment type="caution">
    <text evidence="2">The sequence shown here is derived from an EMBL/GenBank/DDBJ whole genome shotgun (WGS) entry which is preliminary data.</text>
</comment>
<dbReference type="Proteomes" id="UP000050360">
    <property type="component" value="Unassembled WGS sequence"/>
</dbReference>
<evidence type="ECO:0000259" key="1">
    <source>
        <dbReference type="Pfam" id="PF01609"/>
    </source>
</evidence>
<organism evidence="2 3">
    <name type="scientific">Candidatus Methanoperedens nitratireducens</name>
    <dbReference type="NCBI Taxonomy" id="1392998"/>
    <lineage>
        <taxon>Archaea</taxon>
        <taxon>Methanobacteriati</taxon>
        <taxon>Methanobacteriota</taxon>
        <taxon>Stenosarchaea group</taxon>
        <taxon>Methanomicrobia</taxon>
        <taxon>Methanosarcinales</taxon>
        <taxon>ANME-2 cluster</taxon>
        <taxon>Candidatus Methanoperedentaceae</taxon>
        <taxon>Candidatus Methanoperedens</taxon>
    </lineage>
</organism>
<dbReference type="GO" id="GO:0003677">
    <property type="term" value="F:DNA binding"/>
    <property type="evidence" value="ECO:0007669"/>
    <property type="project" value="InterPro"/>
</dbReference>
<name>A0A0P7ZA66_9EURY</name>
<dbReference type="Pfam" id="PF01609">
    <property type="entry name" value="DDE_Tnp_1"/>
    <property type="match status" value="1"/>
</dbReference>
<dbReference type="InterPro" id="IPR002559">
    <property type="entry name" value="Transposase_11"/>
</dbReference>
<protein>
    <submittedName>
        <fullName evidence="2">Transposase</fullName>
    </submittedName>
</protein>
<dbReference type="GO" id="GO:0006313">
    <property type="term" value="P:DNA transposition"/>
    <property type="evidence" value="ECO:0007669"/>
    <property type="project" value="InterPro"/>
</dbReference>
<evidence type="ECO:0000313" key="3">
    <source>
        <dbReference type="Proteomes" id="UP000050360"/>
    </source>
</evidence>
<proteinExistence type="predicted"/>
<dbReference type="AlphaFoldDB" id="A0A0P7ZA66"/>
<feature type="domain" description="Transposase IS4-like" evidence="1">
    <location>
        <begin position="192"/>
        <end position="418"/>
    </location>
</feature>
<reference evidence="2 3" key="1">
    <citation type="submission" date="2015-09" db="EMBL/GenBank/DDBJ databases">
        <title>A metagenomics-based metabolic model of nitrate-dependent anaerobic oxidation of methane by Methanoperedens-like archaea.</title>
        <authorList>
            <person name="Arshad A."/>
            <person name="Speth D.R."/>
            <person name="De Graaf R.M."/>
            <person name="Op Den Camp H.J."/>
            <person name="Jetten M.S."/>
            <person name="Welte C.U."/>
        </authorList>
    </citation>
    <scope>NUCLEOTIDE SEQUENCE [LARGE SCALE GENOMIC DNA]</scope>
</reference>
<dbReference type="GO" id="GO:0004803">
    <property type="term" value="F:transposase activity"/>
    <property type="evidence" value="ECO:0007669"/>
    <property type="project" value="InterPro"/>
</dbReference>